<dbReference type="RefSeq" id="WP_268905195.1">
    <property type="nucleotide sequence ID" value="NZ_JAPTGG010000013.1"/>
</dbReference>
<evidence type="ECO:0000256" key="2">
    <source>
        <dbReference type="SAM" id="SignalP"/>
    </source>
</evidence>
<feature type="compositionally biased region" description="Polar residues" evidence="1">
    <location>
        <begin position="444"/>
        <end position="453"/>
    </location>
</feature>
<name>A0A9J6RPN7_9GAMM</name>
<reference evidence="3 4" key="1">
    <citation type="submission" date="2022-12" db="EMBL/GenBank/DDBJ databases">
        <title>Dasania phycosphaerae sp. nov., isolated from particulate material of the south coast of Korea.</title>
        <authorList>
            <person name="Jiang Y."/>
        </authorList>
    </citation>
    <scope>NUCLEOTIDE SEQUENCE [LARGE SCALE GENOMIC DNA]</scope>
    <source>
        <strain evidence="3 4">GY-19</strain>
    </source>
</reference>
<dbReference type="Proteomes" id="UP001069090">
    <property type="component" value="Unassembled WGS sequence"/>
</dbReference>
<keyword evidence="4" id="KW-1185">Reference proteome</keyword>
<feature type="signal peptide" evidence="2">
    <location>
        <begin position="1"/>
        <end position="23"/>
    </location>
</feature>
<feature type="compositionally biased region" description="Basic and acidic residues" evidence="1">
    <location>
        <begin position="433"/>
        <end position="442"/>
    </location>
</feature>
<feature type="region of interest" description="Disordered" evidence="1">
    <location>
        <begin position="433"/>
        <end position="453"/>
    </location>
</feature>
<gene>
    <name evidence="3" type="ORF">O0V09_15025</name>
</gene>
<dbReference type="NCBIfam" id="TIGR03755">
    <property type="entry name" value="conj_TIGR03755"/>
    <property type="match status" value="1"/>
</dbReference>
<comment type="caution">
    <text evidence="3">The sequence shown here is derived from an EMBL/GenBank/DDBJ whole genome shotgun (WGS) entry which is preliminary data.</text>
</comment>
<keyword evidence="2" id="KW-0732">Signal</keyword>
<dbReference type="InterPro" id="IPR021204">
    <property type="entry name" value="Integr_conj_element_PFL4711"/>
</dbReference>
<accession>A0A9J6RPN7</accession>
<proteinExistence type="predicted"/>
<dbReference type="AlphaFoldDB" id="A0A9J6RPN7"/>
<organism evidence="3 4">
    <name type="scientific">Dasania phycosphaerae</name>
    <dbReference type="NCBI Taxonomy" id="2950436"/>
    <lineage>
        <taxon>Bacteria</taxon>
        <taxon>Pseudomonadati</taxon>
        <taxon>Pseudomonadota</taxon>
        <taxon>Gammaproteobacteria</taxon>
        <taxon>Cellvibrionales</taxon>
        <taxon>Spongiibacteraceae</taxon>
        <taxon>Dasania</taxon>
    </lineage>
</organism>
<feature type="chain" id="PRO_5039897217" evidence="2">
    <location>
        <begin position="24"/>
        <end position="453"/>
    </location>
</feature>
<evidence type="ECO:0000313" key="4">
    <source>
        <dbReference type="Proteomes" id="UP001069090"/>
    </source>
</evidence>
<evidence type="ECO:0000313" key="3">
    <source>
        <dbReference type="EMBL" id="MCZ0866523.1"/>
    </source>
</evidence>
<protein>
    <submittedName>
        <fullName evidence="3">Integrating conjugative element protein</fullName>
    </submittedName>
</protein>
<evidence type="ECO:0000256" key="1">
    <source>
        <dbReference type="SAM" id="MobiDB-lite"/>
    </source>
</evidence>
<dbReference type="EMBL" id="JAPTGG010000013">
    <property type="protein sequence ID" value="MCZ0866523.1"/>
    <property type="molecule type" value="Genomic_DNA"/>
</dbReference>
<sequence>MLIRLHKSLAVMLCAALSGVATADSLEHSPRLKGAIDYEIGGGYISDAPTRIHTVPILELGIGWDLNMECGEFDPRISVSNQLNGITDGFRNMMDNIIQSATGAVASLPALAIQRANPGLYDMLQQGILQGKMDFEWAETSCEEMSRVLMGEQSFPFEKYKLSIKTNNWAEEINSSGGDAIRAKEALDDTNHGNAGAEWACGTNKGGTGQQPIRALTDVVQVGYNIMFDRANSCATSTVGPADGQGTPLWEYWNGPVAASNWSTRVLGDIEMRTCDGCKKMRGTPGKGLTYMHRDMTDDLIEDLEDLVTGATQLTWQNLNRVSAPPGVIVNDAIIMAVRKRDAQGQGEMIRKLAGEIAYARLVEQGRLLTQLLRTGVKEPNVAAFEPAKIVVNDAIDQLQVELDQLDLEIKTRQAIAQNTILRILGQEEKSVQNTRKVDRGKASGTNQLGQPN</sequence>